<reference evidence="2 4" key="1">
    <citation type="submission" date="2022-04" db="EMBL/GenBank/DDBJ databases">
        <title>Chromosome-level reference genomes for two strains of Caenorhabditis briggsae: an improved platform for comparative genomics.</title>
        <authorList>
            <person name="Stevens L."/>
            <person name="Andersen E."/>
        </authorList>
    </citation>
    <scope>NUCLEOTIDE SEQUENCE [LARGE SCALE GENOMIC DNA]</scope>
    <source>
        <strain evidence="2">VX34</strain>
        <tissue evidence="2">Whole-organism</tissue>
    </source>
</reference>
<sequence length="110" mass="12518">MFRAIFDAFNFSSEASEDDVPFATPKEDCDEDGWVVNVQLPEDSGEESFAMVENPEIMEMGDDEESVICSEVVTTVVPELEAIKRREAYNQARAKTAFRNHLESVVRFKF</sequence>
<dbReference type="Proteomes" id="UP000827892">
    <property type="component" value="Chromosome I"/>
</dbReference>
<dbReference type="EMBL" id="CP092620">
    <property type="protein sequence ID" value="UMM10206.1"/>
    <property type="molecule type" value="Genomic_DNA"/>
</dbReference>
<dbReference type="EMBL" id="CP090891">
    <property type="protein sequence ID" value="ULU09269.1"/>
    <property type="molecule type" value="Genomic_DNA"/>
</dbReference>
<evidence type="ECO:0000313" key="1">
    <source>
        <dbReference type="EMBL" id="ULU09269.1"/>
    </source>
</evidence>
<reference evidence="1 3" key="2">
    <citation type="submission" date="2022-05" db="EMBL/GenBank/DDBJ databases">
        <title>Chromosome-level reference genomes for two strains of Caenorhabditis briggsae: an improved platform for comparative genomics.</title>
        <authorList>
            <person name="Stevens L."/>
            <person name="Andersen E.C."/>
        </authorList>
    </citation>
    <scope>NUCLEOTIDE SEQUENCE [LARGE SCALE GENOMIC DNA]</scope>
    <source>
        <strain evidence="1">QX1410_ONT</strain>
        <tissue evidence="1">Whole-organism</tissue>
    </source>
</reference>
<protein>
    <submittedName>
        <fullName evidence="1">Uncharacterized protein</fullName>
    </submittedName>
</protein>
<dbReference type="Proteomes" id="UP000829354">
    <property type="component" value="Chromosome I"/>
</dbReference>
<evidence type="ECO:0000313" key="3">
    <source>
        <dbReference type="Proteomes" id="UP000827892"/>
    </source>
</evidence>
<dbReference type="AlphaFoldDB" id="A0AAE9DRM9"/>
<dbReference type="RefSeq" id="XP_002646469.2">
    <property type="nucleotide sequence ID" value="XM_002646423.2"/>
</dbReference>
<proteinExistence type="predicted"/>
<evidence type="ECO:0000313" key="4">
    <source>
        <dbReference type="Proteomes" id="UP000829354"/>
    </source>
</evidence>
<gene>
    <name evidence="1" type="ORF">L3Y34_013993</name>
    <name evidence="2" type="ORF">L5515_000087</name>
</gene>
<organism evidence="1 3">
    <name type="scientific">Caenorhabditis briggsae</name>
    <dbReference type="NCBI Taxonomy" id="6238"/>
    <lineage>
        <taxon>Eukaryota</taxon>
        <taxon>Metazoa</taxon>
        <taxon>Ecdysozoa</taxon>
        <taxon>Nematoda</taxon>
        <taxon>Chromadorea</taxon>
        <taxon>Rhabditida</taxon>
        <taxon>Rhabditina</taxon>
        <taxon>Rhabditomorpha</taxon>
        <taxon>Rhabditoidea</taxon>
        <taxon>Rhabditidae</taxon>
        <taxon>Peloderinae</taxon>
        <taxon>Caenorhabditis</taxon>
    </lineage>
</organism>
<keyword evidence="4" id="KW-1185">Reference proteome</keyword>
<name>A0AAE9DRM9_CAEBR</name>
<accession>A0AAE9DRM9</accession>
<dbReference type="KEGG" id="cbr:CBG_19438"/>
<evidence type="ECO:0000313" key="2">
    <source>
        <dbReference type="EMBL" id="UMM10206.1"/>
    </source>
</evidence>